<keyword evidence="6" id="KW-0969">Cilium</keyword>
<gene>
    <name evidence="4 6" type="primary">fliE</name>
    <name evidence="6" type="ORF">EAV92_04985</name>
</gene>
<evidence type="ECO:0000256" key="4">
    <source>
        <dbReference type="HAMAP-Rule" id="MF_00724"/>
    </source>
</evidence>
<evidence type="ECO:0000256" key="5">
    <source>
        <dbReference type="NCBIfam" id="TIGR00205"/>
    </source>
</evidence>
<comment type="similarity">
    <text evidence="2 4">Belongs to the FliE family.</text>
</comment>
<name>A0A3G3JUR7_9BACL</name>
<dbReference type="PRINTS" id="PR01006">
    <property type="entry name" value="FLGHOOKFLIE"/>
</dbReference>
<dbReference type="KEGG" id="coh:EAV92_04985"/>
<evidence type="ECO:0000256" key="1">
    <source>
        <dbReference type="ARBA" id="ARBA00004117"/>
    </source>
</evidence>
<keyword evidence="3 4" id="KW-0975">Bacterial flagellum</keyword>
<dbReference type="Pfam" id="PF02049">
    <property type="entry name" value="FliE"/>
    <property type="match status" value="1"/>
</dbReference>
<dbReference type="EMBL" id="CP033433">
    <property type="protein sequence ID" value="AYQ71975.1"/>
    <property type="molecule type" value="Genomic_DNA"/>
</dbReference>
<accession>A0A3G3JUR7</accession>
<dbReference type="GO" id="GO:0003774">
    <property type="term" value="F:cytoskeletal motor activity"/>
    <property type="evidence" value="ECO:0007669"/>
    <property type="project" value="InterPro"/>
</dbReference>
<evidence type="ECO:0000313" key="7">
    <source>
        <dbReference type="Proteomes" id="UP000269097"/>
    </source>
</evidence>
<dbReference type="NCBIfam" id="TIGR00205">
    <property type="entry name" value="fliE"/>
    <property type="match status" value="1"/>
</dbReference>
<organism evidence="6 7">
    <name type="scientific">Cohnella candidum</name>
    <dbReference type="NCBI Taxonomy" id="2674991"/>
    <lineage>
        <taxon>Bacteria</taxon>
        <taxon>Bacillati</taxon>
        <taxon>Bacillota</taxon>
        <taxon>Bacilli</taxon>
        <taxon>Bacillales</taxon>
        <taxon>Paenibacillaceae</taxon>
        <taxon>Cohnella</taxon>
    </lineage>
</organism>
<dbReference type="HAMAP" id="MF_00724">
    <property type="entry name" value="FliE"/>
    <property type="match status" value="1"/>
</dbReference>
<evidence type="ECO:0000256" key="3">
    <source>
        <dbReference type="ARBA" id="ARBA00023143"/>
    </source>
</evidence>
<dbReference type="PANTHER" id="PTHR34653:SF1">
    <property type="entry name" value="FLAGELLAR HOOK-BASAL BODY COMPLEX PROTEIN FLIE"/>
    <property type="match status" value="1"/>
</dbReference>
<dbReference type="AlphaFoldDB" id="A0A3G3JUR7"/>
<keyword evidence="6" id="KW-0966">Cell projection</keyword>
<reference evidence="6 7" key="1">
    <citation type="submission" date="2018-10" db="EMBL/GenBank/DDBJ databases">
        <title>Genome Sequence of Cohnella sp.</title>
        <authorList>
            <person name="Srinivasan S."/>
            <person name="Kim M.K."/>
        </authorList>
    </citation>
    <scope>NUCLEOTIDE SEQUENCE [LARGE SCALE GENOMIC DNA]</scope>
    <source>
        <strain evidence="6 7">18JY8-7</strain>
    </source>
</reference>
<dbReference type="InterPro" id="IPR001624">
    <property type="entry name" value="FliE"/>
</dbReference>
<keyword evidence="7" id="KW-1185">Reference proteome</keyword>
<protein>
    <recommendedName>
        <fullName evidence="4 5">Flagellar hook-basal body complex protein FliE</fullName>
    </recommendedName>
</protein>
<evidence type="ECO:0000313" key="6">
    <source>
        <dbReference type="EMBL" id="AYQ71975.1"/>
    </source>
</evidence>
<dbReference type="RefSeq" id="WP_123040036.1">
    <property type="nucleotide sequence ID" value="NZ_CP033433.1"/>
</dbReference>
<sequence>MIQNMLLTPITPITSAALQQTTAAKATPAEATDSFASFLKTALDGVAAQEQNVHKVTDQFIVGQADINDVMIASSKAELSLSLTSQVRNKVIEAYQEIMRTQM</sequence>
<dbReference type="PANTHER" id="PTHR34653">
    <property type="match status" value="1"/>
</dbReference>
<evidence type="ECO:0000256" key="2">
    <source>
        <dbReference type="ARBA" id="ARBA00009272"/>
    </source>
</evidence>
<keyword evidence="6" id="KW-0282">Flagellum</keyword>
<dbReference type="GO" id="GO:0009425">
    <property type="term" value="C:bacterial-type flagellum basal body"/>
    <property type="evidence" value="ECO:0007669"/>
    <property type="project" value="UniProtKB-SubCell"/>
</dbReference>
<dbReference type="GO" id="GO:0071973">
    <property type="term" value="P:bacterial-type flagellum-dependent cell motility"/>
    <property type="evidence" value="ECO:0007669"/>
    <property type="project" value="InterPro"/>
</dbReference>
<dbReference type="Proteomes" id="UP000269097">
    <property type="component" value="Chromosome"/>
</dbReference>
<comment type="subcellular location">
    <subcellularLocation>
        <location evidence="1 4">Bacterial flagellum basal body</location>
    </subcellularLocation>
</comment>
<proteinExistence type="inferred from homology"/>
<dbReference type="GO" id="GO:0005198">
    <property type="term" value="F:structural molecule activity"/>
    <property type="evidence" value="ECO:0007669"/>
    <property type="project" value="UniProtKB-UniRule"/>
</dbReference>